<dbReference type="PANTHER" id="PTHR40202">
    <property type="match status" value="1"/>
</dbReference>
<reference evidence="2 3" key="1">
    <citation type="submission" date="2020-08" db="EMBL/GenBank/DDBJ databases">
        <authorList>
            <person name="Hejnol A."/>
        </authorList>
    </citation>
    <scope>NUCLEOTIDE SEQUENCE [LARGE SCALE GENOMIC DNA]</scope>
</reference>
<dbReference type="AlphaFoldDB" id="A0A7I8W2Y4"/>
<name>A0A7I8W2Y4_9ANNE</name>
<dbReference type="Pfam" id="PF01966">
    <property type="entry name" value="HD"/>
    <property type="match status" value="1"/>
</dbReference>
<dbReference type="SUPFAM" id="SSF109604">
    <property type="entry name" value="HD-domain/PDEase-like"/>
    <property type="match status" value="1"/>
</dbReference>
<evidence type="ECO:0000259" key="1">
    <source>
        <dbReference type="Pfam" id="PF01966"/>
    </source>
</evidence>
<dbReference type="PANTHER" id="PTHR40202:SF1">
    <property type="entry name" value="HD DOMAIN-CONTAINING PROTEIN"/>
    <property type="match status" value="1"/>
</dbReference>
<dbReference type="InterPro" id="IPR052567">
    <property type="entry name" value="OP_Dioxygenase"/>
</dbReference>
<dbReference type="OrthoDB" id="445007at2759"/>
<dbReference type="CDD" id="cd00077">
    <property type="entry name" value="HDc"/>
    <property type="match status" value="1"/>
</dbReference>
<proteinExistence type="predicted"/>
<gene>
    <name evidence="2" type="ORF">DGYR_LOCUS9901</name>
</gene>
<protein>
    <submittedName>
        <fullName evidence="2">DgyrCDS10495</fullName>
    </submittedName>
</protein>
<dbReference type="EMBL" id="CAJFCJ010000015">
    <property type="protein sequence ID" value="CAD5122043.1"/>
    <property type="molecule type" value="Genomic_DNA"/>
</dbReference>
<dbReference type="Proteomes" id="UP000549394">
    <property type="component" value="Unassembled WGS sequence"/>
</dbReference>
<evidence type="ECO:0000313" key="3">
    <source>
        <dbReference type="Proteomes" id="UP000549394"/>
    </source>
</evidence>
<feature type="domain" description="HD" evidence="1">
    <location>
        <begin position="26"/>
        <end position="92"/>
    </location>
</feature>
<accession>A0A7I8W2Y4</accession>
<organism evidence="2 3">
    <name type="scientific">Dimorphilus gyrociliatus</name>
    <dbReference type="NCBI Taxonomy" id="2664684"/>
    <lineage>
        <taxon>Eukaryota</taxon>
        <taxon>Metazoa</taxon>
        <taxon>Spiralia</taxon>
        <taxon>Lophotrochozoa</taxon>
        <taxon>Annelida</taxon>
        <taxon>Polychaeta</taxon>
        <taxon>Polychaeta incertae sedis</taxon>
        <taxon>Dinophilidae</taxon>
        <taxon>Dimorphilus</taxon>
    </lineage>
</organism>
<keyword evidence="3" id="KW-1185">Reference proteome</keyword>
<dbReference type="Gene3D" id="1.10.3210.10">
    <property type="entry name" value="Hypothetical protein af1432"/>
    <property type="match status" value="1"/>
</dbReference>
<dbReference type="InterPro" id="IPR006674">
    <property type="entry name" value="HD_domain"/>
</dbReference>
<dbReference type="InterPro" id="IPR003607">
    <property type="entry name" value="HD/PDEase_dom"/>
</dbReference>
<comment type="caution">
    <text evidence="2">The sequence shown here is derived from an EMBL/GenBank/DDBJ whole genome shotgun (WGS) entry which is preliminary data.</text>
</comment>
<evidence type="ECO:0000313" key="2">
    <source>
        <dbReference type="EMBL" id="CAD5122043.1"/>
    </source>
</evidence>
<sequence length="171" mass="19636">MTSTEEKVANIFGLYEKYGTENYIGEKTILAAFLHDIGHLIGQDDSNFKPMITGEIRLGAKRHEEIGADFLENLGLTNSFTSIIRHHVNAKRYLCYKNMTYFKKLSDASKMTLEHQGGKMTGPEAEEFEKHPKFNSILKMRGWDEEAKVVGMKIDPLHKYQRLMINYLSSL</sequence>